<feature type="repeat" description="ANK" evidence="1">
    <location>
        <begin position="453"/>
        <end position="485"/>
    </location>
</feature>
<evidence type="ECO:0000313" key="3">
    <source>
        <dbReference type="EMBL" id="KAG7284821.1"/>
    </source>
</evidence>
<dbReference type="SMART" id="SM00248">
    <property type="entry name" value="ANK"/>
    <property type="match status" value="8"/>
</dbReference>
<feature type="repeat" description="ANK" evidence="1">
    <location>
        <begin position="618"/>
        <end position="650"/>
    </location>
</feature>
<feature type="repeat" description="ANK" evidence="1">
    <location>
        <begin position="487"/>
        <end position="519"/>
    </location>
</feature>
<feature type="repeat" description="ANK" evidence="1">
    <location>
        <begin position="520"/>
        <end position="552"/>
    </location>
</feature>
<keyword evidence="4" id="KW-1185">Reference proteome</keyword>
<dbReference type="Pfam" id="PF12796">
    <property type="entry name" value="Ank_2"/>
    <property type="match status" value="3"/>
</dbReference>
<keyword evidence="1" id="KW-0040">ANK repeat</keyword>
<feature type="repeat" description="ANK" evidence="1">
    <location>
        <begin position="585"/>
        <end position="617"/>
    </location>
</feature>
<dbReference type="PANTHER" id="PTHR33112:SF16">
    <property type="entry name" value="HETEROKARYON INCOMPATIBILITY DOMAIN-CONTAINING PROTEIN"/>
    <property type="match status" value="1"/>
</dbReference>
<feature type="repeat" description="ANK" evidence="1">
    <location>
        <begin position="684"/>
        <end position="716"/>
    </location>
</feature>
<dbReference type="InterPro" id="IPR036770">
    <property type="entry name" value="Ankyrin_rpt-contain_sf"/>
</dbReference>
<feature type="domain" description="Heterokaryon incompatibility" evidence="2">
    <location>
        <begin position="22"/>
        <end position="166"/>
    </location>
</feature>
<evidence type="ECO:0000259" key="2">
    <source>
        <dbReference type="Pfam" id="PF06985"/>
    </source>
</evidence>
<protein>
    <recommendedName>
        <fullName evidence="2">Heterokaryon incompatibility domain-containing protein</fullName>
    </recommendedName>
</protein>
<dbReference type="SUPFAM" id="SSF48403">
    <property type="entry name" value="Ankyrin repeat"/>
    <property type="match status" value="1"/>
</dbReference>
<dbReference type="InterPro" id="IPR010730">
    <property type="entry name" value="HET"/>
</dbReference>
<comment type="caution">
    <text evidence="3">The sequence shown here is derived from an EMBL/GenBank/DDBJ whole genome shotgun (WGS) entry which is preliminary data.</text>
</comment>
<dbReference type="Gene3D" id="1.25.40.20">
    <property type="entry name" value="Ankyrin repeat-containing domain"/>
    <property type="match status" value="3"/>
</dbReference>
<feature type="repeat" description="ANK" evidence="1">
    <location>
        <begin position="552"/>
        <end position="584"/>
    </location>
</feature>
<reference evidence="3" key="1">
    <citation type="submission" date="2023-02" db="EMBL/GenBank/DDBJ databases">
        <authorList>
            <person name="Palmer J.M."/>
        </authorList>
    </citation>
    <scope>NUCLEOTIDE SEQUENCE</scope>
    <source>
        <strain evidence="3">FW57</strain>
    </source>
</reference>
<dbReference type="PANTHER" id="PTHR33112">
    <property type="entry name" value="DOMAIN PROTEIN, PUTATIVE-RELATED"/>
    <property type="match status" value="1"/>
</dbReference>
<proteinExistence type="predicted"/>
<dbReference type="InterPro" id="IPR002110">
    <property type="entry name" value="Ankyrin_rpt"/>
</dbReference>
<evidence type="ECO:0000313" key="4">
    <source>
        <dbReference type="Proteomes" id="UP001197093"/>
    </source>
</evidence>
<organism evidence="3 4">
    <name type="scientific">Staphylotrichum longicolle</name>
    <dbReference type="NCBI Taxonomy" id="669026"/>
    <lineage>
        <taxon>Eukaryota</taxon>
        <taxon>Fungi</taxon>
        <taxon>Dikarya</taxon>
        <taxon>Ascomycota</taxon>
        <taxon>Pezizomycotina</taxon>
        <taxon>Sordariomycetes</taxon>
        <taxon>Sordariomycetidae</taxon>
        <taxon>Sordariales</taxon>
        <taxon>Chaetomiaceae</taxon>
        <taxon>Staphylotrichum</taxon>
    </lineage>
</organism>
<evidence type="ECO:0000256" key="1">
    <source>
        <dbReference type="PROSITE-ProRule" id="PRU00023"/>
    </source>
</evidence>
<gene>
    <name evidence="3" type="ORF">NEMBOFW57_009436</name>
</gene>
<sequence length="799" mass="89337">MQFSAASMTIRLHKPQGETGRYIALTYCWGKSEFIKTTRDNFDRHRQGIGLQELPRTFQDAVQIARALGVRYLWIDSLCIIQNDLDNTDWKRESGRMADVYRNSYLALAPTWADSAHGGCFAPPEHDDGINIGPVMMYQVNHFPNTATAEKSIHFPLLARAWTYQERLLAPRVLDFGRQEMLWDCRTHRMCECGRAQRSLLHEVRKSDFHDVTSDFQSNDQLIPGHIWRQMVVQYSPLQLTYHTDRLPAFSGLANEMQRQSNQEYLAGLWRDTLLPDMCWYRWSRPMPLETVQQKPTWSWASVDGPIMYPQELWTEKGSCPMAEEYAEVLDARCSLAGPSLMGQVHGGFVELSCSLIPAQFENRRIQVDSEPFGLDWHPDWKFGEEELGTFYWIPMLTVKRTFLALVVQRGNLDSEMTRVGMAQRFNLEEDMIRMIAGQEKQKMADKKSVGSSVVSGLRSAVNSGHGERVLALLAAGADIDAEDSVGGGTALTLATWLCREDLVHVLLENGADVNRPDRSGRTALQYAAVDGYHDLVELLVEHGARLNAKIHGWTALLLAAKNWFPQTAEYLVRRGADVNAGDYWERRALHWAAYNGGEPLTRLLLDRGVDPNATDCWGRTPLVWAVERGRHDVITLLLQSGADVALAARDGSTALHMAALVGDEKALSQLLESGASCRQQARGGLTALHIAAFIGYQVIARLLLKEGADAGEESRWCAERGLEDEESLGCAKSLCSDFCHMLDEHGIQVPDEVGNAAQRNSFSVQELAALGGNDALVAFLQAWAATGSLEKEAYRLGL</sequence>
<dbReference type="Pfam" id="PF00023">
    <property type="entry name" value="Ank"/>
    <property type="match status" value="1"/>
</dbReference>
<name>A0AAD4HVG1_9PEZI</name>
<dbReference type="PROSITE" id="PS50088">
    <property type="entry name" value="ANK_REPEAT"/>
    <property type="match status" value="8"/>
</dbReference>
<accession>A0AAD4HVG1</accession>
<dbReference type="EMBL" id="JAHCVI010000005">
    <property type="protein sequence ID" value="KAG7284821.1"/>
    <property type="molecule type" value="Genomic_DNA"/>
</dbReference>
<dbReference type="PROSITE" id="PS50297">
    <property type="entry name" value="ANK_REP_REGION"/>
    <property type="match status" value="7"/>
</dbReference>
<dbReference type="AlphaFoldDB" id="A0AAD4HVG1"/>
<feature type="repeat" description="ANK" evidence="1">
    <location>
        <begin position="651"/>
        <end position="683"/>
    </location>
</feature>
<dbReference type="Pfam" id="PF06985">
    <property type="entry name" value="HET"/>
    <property type="match status" value="1"/>
</dbReference>
<dbReference type="Proteomes" id="UP001197093">
    <property type="component" value="Unassembled WGS sequence"/>
</dbReference>